<accession>A0AA88M2D6</accession>
<keyword evidence="2" id="KW-0472">Membrane</keyword>
<keyword evidence="2" id="KW-1133">Transmembrane helix</keyword>
<name>A0AA88M2D6_TACVA</name>
<keyword evidence="4" id="KW-1185">Reference proteome</keyword>
<dbReference type="AlphaFoldDB" id="A0AA88M2D6"/>
<dbReference type="Proteomes" id="UP001187315">
    <property type="component" value="Unassembled WGS sequence"/>
</dbReference>
<reference evidence="3" key="1">
    <citation type="submission" date="2023-08" db="EMBL/GenBank/DDBJ databases">
        <title>Pelteobagrus vachellii genome.</title>
        <authorList>
            <person name="Liu H."/>
        </authorList>
    </citation>
    <scope>NUCLEOTIDE SEQUENCE</scope>
    <source>
        <strain evidence="3">PRFRI_2022a</strain>
        <tissue evidence="3">Muscle</tissue>
    </source>
</reference>
<keyword evidence="2" id="KW-0812">Transmembrane</keyword>
<evidence type="ECO:0000256" key="1">
    <source>
        <dbReference type="SAM" id="MobiDB-lite"/>
    </source>
</evidence>
<proteinExistence type="predicted"/>
<protein>
    <submittedName>
        <fullName evidence="3">Uncharacterized protein</fullName>
    </submittedName>
</protein>
<organism evidence="3 4">
    <name type="scientific">Tachysurus vachellii</name>
    <name type="common">Darkbarbel catfish</name>
    <name type="synonym">Pelteobagrus vachellii</name>
    <dbReference type="NCBI Taxonomy" id="175792"/>
    <lineage>
        <taxon>Eukaryota</taxon>
        <taxon>Metazoa</taxon>
        <taxon>Chordata</taxon>
        <taxon>Craniata</taxon>
        <taxon>Vertebrata</taxon>
        <taxon>Euteleostomi</taxon>
        <taxon>Actinopterygii</taxon>
        <taxon>Neopterygii</taxon>
        <taxon>Teleostei</taxon>
        <taxon>Ostariophysi</taxon>
        <taxon>Siluriformes</taxon>
        <taxon>Bagridae</taxon>
        <taxon>Tachysurus</taxon>
    </lineage>
</organism>
<sequence>MGDVQRASDWATGARGRQATSLSALFIPPSDEQHLQAPGDRLTYDDLPHTPPPSMPKHKGASVTVLMQLGPRVSAVPRRHKRLQAGNAEPHINDPEDLPRTYPSLCCSALAFIVYALTSLGCPFLYKSFSL</sequence>
<gene>
    <name evidence="3" type="ORF">Q7C36_017061</name>
</gene>
<feature type="transmembrane region" description="Helical" evidence="2">
    <location>
        <begin position="102"/>
        <end position="126"/>
    </location>
</feature>
<comment type="caution">
    <text evidence="3">The sequence shown here is derived from an EMBL/GenBank/DDBJ whole genome shotgun (WGS) entry which is preliminary data.</text>
</comment>
<evidence type="ECO:0000313" key="3">
    <source>
        <dbReference type="EMBL" id="KAK2829071.1"/>
    </source>
</evidence>
<feature type="region of interest" description="Disordered" evidence="1">
    <location>
        <begin position="76"/>
        <end position="97"/>
    </location>
</feature>
<evidence type="ECO:0000313" key="4">
    <source>
        <dbReference type="Proteomes" id="UP001187315"/>
    </source>
</evidence>
<dbReference type="EMBL" id="JAVHJS010000018">
    <property type="protein sequence ID" value="KAK2829071.1"/>
    <property type="molecule type" value="Genomic_DNA"/>
</dbReference>
<evidence type="ECO:0000256" key="2">
    <source>
        <dbReference type="SAM" id="Phobius"/>
    </source>
</evidence>
<feature type="region of interest" description="Disordered" evidence="1">
    <location>
        <begin position="21"/>
        <end position="60"/>
    </location>
</feature>